<dbReference type="Proteomes" id="UP000295763">
    <property type="component" value="Unassembled WGS sequence"/>
</dbReference>
<proteinExistence type="predicted"/>
<evidence type="ECO:0000259" key="1">
    <source>
        <dbReference type="Pfam" id="PF12728"/>
    </source>
</evidence>
<reference evidence="2 3" key="1">
    <citation type="submission" date="2019-03" db="EMBL/GenBank/DDBJ databases">
        <title>Genomic Encyclopedia of Type Strains, Phase IV (KMG-IV): sequencing the most valuable type-strain genomes for metagenomic binning, comparative biology and taxonomic classification.</title>
        <authorList>
            <person name="Goeker M."/>
        </authorList>
    </citation>
    <scope>NUCLEOTIDE SEQUENCE [LARGE SCALE GENOMIC DNA]</scope>
    <source>
        <strain evidence="2 3">DSM 28404</strain>
    </source>
</reference>
<accession>A0A4R2SXU4</accession>
<keyword evidence="3" id="KW-1185">Reference proteome</keyword>
<comment type="caution">
    <text evidence="2">The sequence shown here is derived from an EMBL/GenBank/DDBJ whole genome shotgun (WGS) entry which is preliminary data.</text>
</comment>
<dbReference type="NCBIfam" id="TIGR01764">
    <property type="entry name" value="excise"/>
    <property type="match status" value="1"/>
</dbReference>
<dbReference type="AlphaFoldDB" id="A0A4R2SXU4"/>
<gene>
    <name evidence="2" type="ORF">EDC44_10931</name>
</gene>
<dbReference type="Pfam" id="PF12728">
    <property type="entry name" value="HTH_17"/>
    <property type="match status" value="1"/>
</dbReference>
<protein>
    <submittedName>
        <fullName evidence="2">Excisionase family DNA binding protein</fullName>
    </submittedName>
</protein>
<dbReference type="OrthoDB" id="5689377at2"/>
<name>A0A4R2SXU4_9PAST</name>
<organism evidence="2 3">
    <name type="scientific">Cricetibacter osteomyelitidis</name>
    <dbReference type="NCBI Taxonomy" id="1521931"/>
    <lineage>
        <taxon>Bacteria</taxon>
        <taxon>Pseudomonadati</taxon>
        <taxon>Pseudomonadota</taxon>
        <taxon>Gammaproteobacteria</taxon>
        <taxon>Pasteurellales</taxon>
        <taxon>Pasteurellaceae</taxon>
        <taxon>Cricetibacter</taxon>
    </lineage>
</organism>
<feature type="domain" description="Helix-turn-helix" evidence="1">
    <location>
        <begin position="28"/>
        <end position="66"/>
    </location>
</feature>
<evidence type="ECO:0000313" key="2">
    <source>
        <dbReference type="EMBL" id="TCP95339.1"/>
    </source>
</evidence>
<evidence type="ECO:0000313" key="3">
    <source>
        <dbReference type="Proteomes" id="UP000295763"/>
    </source>
</evidence>
<sequence>MTTTTTAETLAQNQPIEKFYSVTELTALGIGSRSKIDRLVKNGTLKRYKIGNSSRFKASDIQAYINA</sequence>
<dbReference type="GO" id="GO:0003677">
    <property type="term" value="F:DNA binding"/>
    <property type="evidence" value="ECO:0007669"/>
    <property type="project" value="InterPro"/>
</dbReference>
<dbReference type="InterPro" id="IPR010093">
    <property type="entry name" value="SinI_DNA-bd"/>
</dbReference>
<dbReference type="InterPro" id="IPR041657">
    <property type="entry name" value="HTH_17"/>
</dbReference>
<dbReference type="RefSeq" id="WP_131976306.1">
    <property type="nucleotide sequence ID" value="NZ_SLYB01000009.1"/>
</dbReference>
<dbReference type="EMBL" id="SLYB01000009">
    <property type="protein sequence ID" value="TCP95339.1"/>
    <property type="molecule type" value="Genomic_DNA"/>
</dbReference>